<evidence type="ECO:0000259" key="2">
    <source>
        <dbReference type="PROSITE" id="PS51841"/>
    </source>
</evidence>
<dbReference type="Proteomes" id="UP000638014">
    <property type="component" value="Unassembled WGS sequence"/>
</dbReference>
<feature type="coiled-coil region" evidence="1">
    <location>
        <begin position="309"/>
        <end position="336"/>
    </location>
</feature>
<comment type="caution">
    <text evidence="3">The sequence shown here is derived from an EMBL/GenBank/DDBJ whole genome shotgun (WGS) entry which is preliminary data.</text>
</comment>
<protein>
    <submittedName>
        <fullName evidence="3">Lamin tail domain-containing protein</fullName>
    </submittedName>
</protein>
<gene>
    <name evidence="3" type="ORF">IC617_06685</name>
</gene>
<feature type="domain" description="LTD" evidence="2">
    <location>
        <begin position="1110"/>
        <end position="1225"/>
    </location>
</feature>
<dbReference type="Gene3D" id="2.60.40.1260">
    <property type="entry name" value="Lamin Tail domain"/>
    <property type="match status" value="1"/>
</dbReference>
<dbReference type="RefSeq" id="WP_191144218.1">
    <property type="nucleotide sequence ID" value="NZ_JACXAF010000007.1"/>
</dbReference>
<organism evidence="3 4">
    <name type="scientific">Neiella litorisoli</name>
    <dbReference type="NCBI Taxonomy" id="2771431"/>
    <lineage>
        <taxon>Bacteria</taxon>
        <taxon>Pseudomonadati</taxon>
        <taxon>Pseudomonadota</taxon>
        <taxon>Gammaproteobacteria</taxon>
        <taxon>Alteromonadales</taxon>
        <taxon>Echinimonadaceae</taxon>
        <taxon>Neiella</taxon>
    </lineage>
</organism>
<proteinExistence type="predicted"/>
<dbReference type="Pfam" id="PF00932">
    <property type="entry name" value="LTD"/>
    <property type="match status" value="1"/>
</dbReference>
<dbReference type="InterPro" id="IPR001322">
    <property type="entry name" value="Lamin_tail_dom"/>
</dbReference>
<dbReference type="PROSITE" id="PS51841">
    <property type="entry name" value="LTD"/>
    <property type="match status" value="1"/>
</dbReference>
<dbReference type="SUPFAM" id="SSF74853">
    <property type="entry name" value="Lamin A/C globular tail domain"/>
    <property type="match status" value="1"/>
</dbReference>
<name>A0A8J6QJ85_9GAMM</name>
<reference evidence="3" key="1">
    <citation type="submission" date="2020-09" db="EMBL/GenBank/DDBJ databases">
        <title>A novel bacterium of genus Neiella, isolated from South China Sea.</title>
        <authorList>
            <person name="Huang H."/>
            <person name="Mo K."/>
            <person name="Hu Y."/>
        </authorList>
    </citation>
    <scope>NUCLEOTIDE SEQUENCE</scope>
    <source>
        <strain evidence="3">HB171785</strain>
    </source>
</reference>
<evidence type="ECO:0000313" key="3">
    <source>
        <dbReference type="EMBL" id="MBD1389111.1"/>
    </source>
</evidence>
<sequence length="1234" mass="135786">MPTIPIQIVQADVLSGGRYGIVSGRLTGRVRAGVDVTAAVCHGIQLGIDAQAMANANATLNLLIVGGRAQGQLEAEAGVKAVARLEPNPFQTLGLSLEGGAYAYAAAAGSLAVYFTAEHVSRFANEQLTPLAADLLLIFAEELRVEVGVFGKVAASAAADGYLNAILDINNISAGFEISCGFNFGLGAGGGADAYADAGFNDLRRAVSRSSYRVSQALVEQIRTLNHPSAAYLAYAFDFCFPLLTMTAYDIGNKAHERKALLQPQHIAPIITNNLIESLQRSALQGLIDSAIDWLKNEVTRLYYRLSGVDLVEADLADIESNIDDLLQALAAGEQSLHQINTVIVAFSNIIDRLDGELLTPFKRPLTLFWCASVLSMRASKLLDGFYAELSGHSTAVGEVDMGLSGSQLPDAPDFVPAEIEQTLSSTGSAPLAQSLNSVDVSLAVDYLVAIGVAPLLQRHAPQFELFRLQLEQTFHLSAGDVLEDLIRSISSPQTRFEQLNSYQSFRQLVQQQLLEELIIGELLPSLKQHLAQHQLDELILYLDEVVEPSLTLVNDFLFSKLDELLITSDGAKPSSIRLQLANDITAGSGVVIYRILARNMVYFDRIFSDFFIDEGYASLNQLTQLVSDDEQPFFLHCQNVLQQNLPGRPDLSRHSAAVRELLLAITSTLAMQLGPSVMTTARRAELYELKRDVLLSMAGQIDNNSPLVVDQLIADIQNCLHLPNLPKAQRLTELLVEIQLDAVRIAAQHLAPALAEFYLALTLDALQQTRRSLNSFIQQLATIANQLIERIAQLTDRLRTTIERELNQLTNLIRLQTTRIQLQIASNWAQNLRLAIRLEAEQIVLDNIDDEAAQAAALAAFYVGDWLIIGPILDAVVDYIQPLLVNIIDRLDNFASAAGDSAQALLDWQAQVEAQVLALLSGIVTLSAERARDIVMDYVFPETLMDDIQTYLTQLRQLRRLQQEQALAQAELSLIEAQQQQAVSDLNAHQFDDQFNVEIVQPASTFERVYPASLTVVIRVSGSNWLQLTVAESSRIQLRLNGQPLPVDAQDWQFVSATNQYQLSWQSADGHEFVQGMNVLEVSWITGPLSTDHQRKTALFSVDLEQYVNPSDWHIEIDANPPGRDVDQEYAMLRWHGEQPTDLHHWQIQDLARHKYVFPELTLNPGQAVQIFTGGSPADDHIASDSELQRLHMGRRAAIWNNEGDTLLLINASGTQVASFSYPVATANLESVS</sequence>
<evidence type="ECO:0000313" key="4">
    <source>
        <dbReference type="Proteomes" id="UP000638014"/>
    </source>
</evidence>
<feature type="coiled-coil region" evidence="1">
    <location>
        <begin position="778"/>
        <end position="805"/>
    </location>
</feature>
<evidence type="ECO:0000256" key="1">
    <source>
        <dbReference type="SAM" id="Coils"/>
    </source>
</evidence>
<dbReference type="AlphaFoldDB" id="A0A8J6QJ85"/>
<keyword evidence="4" id="KW-1185">Reference proteome</keyword>
<dbReference type="EMBL" id="JACXAF010000007">
    <property type="protein sequence ID" value="MBD1389111.1"/>
    <property type="molecule type" value="Genomic_DNA"/>
</dbReference>
<accession>A0A8J6QJ85</accession>
<keyword evidence="1" id="KW-0175">Coiled coil</keyword>
<dbReference type="InterPro" id="IPR036415">
    <property type="entry name" value="Lamin_tail_dom_sf"/>
</dbReference>